<keyword evidence="3" id="KW-1185">Reference proteome</keyword>
<evidence type="ECO:0000313" key="2">
    <source>
        <dbReference type="EMBL" id="MDH7638372.1"/>
    </source>
</evidence>
<feature type="region of interest" description="Disordered" evidence="1">
    <location>
        <begin position="26"/>
        <end position="103"/>
    </location>
</feature>
<sequence length="103" mass="10679">MKSSVVAIAIGAGLLLAGCNRHQEPVAQEQVKEAPQPVAPKPEPKPAPVVAPKPVVQKAKPLPPTPAEQQVLDDADATGMTARTDRSGGSDEDTAPADTNRQQ</sequence>
<dbReference type="Proteomes" id="UP001160625">
    <property type="component" value="Unassembled WGS sequence"/>
</dbReference>
<gene>
    <name evidence="2" type="ORF">QGN17_06480</name>
</gene>
<proteinExistence type="predicted"/>
<comment type="caution">
    <text evidence="2">The sequence shown here is derived from an EMBL/GenBank/DDBJ whole genome shotgun (WGS) entry which is preliminary data.</text>
</comment>
<organism evidence="2 3">
    <name type="scientific">Sphingomonas oryzagri</name>
    <dbReference type="NCBI Taxonomy" id="3042314"/>
    <lineage>
        <taxon>Bacteria</taxon>
        <taxon>Pseudomonadati</taxon>
        <taxon>Pseudomonadota</taxon>
        <taxon>Alphaproteobacteria</taxon>
        <taxon>Sphingomonadales</taxon>
        <taxon>Sphingomonadaceae</taxon>
        <taxon>Sphingomonas</taxon>
    </lineage>
</organism>
<reference evidence="2" key="1">
    <citation type="submission" date="2023-04" db="EMBL/GenBank/DDBJ databases">
        <title>Sphingomonas sp. MAHUQ-71 isolated from rice field.</title>
        <authorList>
            <person name="Huq M.A."/>
        </authorList>
    </citation>
    <scope>NUCLEOTIDE SEQUENCE</scope>
    <source>
        <strain evidence="2">MAHUQ-71</strain>
    </source>
</reference>
<protein>
    <recommendedName>
        <fullName evidence="4">Argininosuccinate lyase</fullName>
    </recommendedName>
</protein>
<evidence type="ECO:0000256" key="1">
    <source>
        <dbReference type="SAM" id="MobiDB-lite"/>
    </source>
</evidence>
<dbReference type="EMBL" id="JARYGZ010000001">
    <property type="protein sequence ID" value="MDH7638372.1"/>
    <property type="molecule type" value="Genomic_DNA"/>
</dbReference>
<evidence type="ECO:0000313" key="3">
    <source>
        <dbReference type="Proteomes" id="UP001160625"/>
    </source>
</evidence>
<feature type="compositionally biased region" description="Pro residues" evidence="1">
    <location>
        <begin position="37"/>
        <end position="51"/>
    </location>
</feature>
<evidence type="ECO:0008006" key="4">
    <source>
        <dbReference type="Google" id="ProtNLM"/>
    </source>
</evidence>
<dbReference type="PROSITE" id="PS51257">
    <property type="entry name" value="PROKAR_LIPOPROTEIN"/>
    <property type="match status" value="1"/>
</dbReference>
<dbReference type="RefSeq" id="WP_281043681.1">
    <property type="nucleotide sequence ID" value="NZ_JARYGZ010000001.1"/>
</dbReference>
<accession>A0ABT6MZZ1</accession>
<name>A0ABT6MZZ1_9SPHN</name>